<dbReference type="SMART" id="SM00404">
    <property type="entry name" value="PTPc_motif"/>
    <property type="match status" value="1"/>
</dbReference>
<keyword evidence="4" id="KW-1185">Reference proteome</keyword>
<dbReference type="SMART" id="SM00194">
    <property type="entry name" value="PTPc"/>
    <property type="match status" value="1"/>
</dbReference>
<dbReference type="InterPro" id="IPR029021">
    <property type="entry name" value="Prot-tyrosine_phosphatase-like"/>
</dbReference>
<reference evidence="5" key="1">
    <citation type="submission" date="2017-02" db="UniProtKB">
        <authorList>
            <consortium name="WormBaseParasite"/>
        </authorList>
    </citation>
    <scope>IDENTIFICATION</scope>
</reference>
<dbReference type="GO" id="GO:0004725">
    <property type="term" value="F:protein tyrosine phosphatase activity"/>
    <property type="evidence" value="ECO:0007669"/>
    <property type="project" value="InterPro"/>
</dbReference>
<dbReference type="PROSITE" id="PS50055">
    <property type="entry name" value="TYR_PHOSPHATASE_PTP"/>
    <property type="match status" value="1"/>
</dbReference>
<organism evidence="4 5">
    <name type="scientific">Ascaris lumbricoides</name>
    <name type="common">Giant roundworm</name>
    <dbReference type="NCBI Taxonomy" id="6252"/>
    <lineage>
        <taxon>Eukaryota</taxon>
        <taxon>Metazoa</taxon>
        <taxon>Ecdysozoa</taxon>
        <taxon>Nematoda</taxon>
        <taxon>Chromadorea</taxon>
        <taxon>Rhabditida</taxon>
        <taxon>Spirurina</taxon>
        <taxon>Ascaridomorpha</taxon>
        <taxon>Ascaridoidea</taxon>
        <taxon>Ascarididae</taxon>
        <taxon>Ascaris</taxon>
    </lineage>
</organism>
<dbReference type="WBParaSite" id="ALUE_0001124401-mRNA-1">
    <property type="protein sequence ID" value="ALUE_0001124401-mRNA-1"/>
    <property type="gene ID" value="ALUE_0001124401"/>
</dbReference>
<dbReference type="InterPro" id="IPR016130">
    <property type="entry name" value="Tyr_Pase_AS"/>
</dbReference>
<evidence type="ECO:0000313" key="5">
    <source>
        <dbReference type="WBParaSite" id="ALUE_0001124401-mRNA-1"/>
    </source>
</evidence>
<evidence type="ECO:0000259" key="3">
    <source>
        <dbReference type="PROSITE" id="PS50056"/>
    </source>
</evidence>
<accession>A0A0M3I3K9</accession>
<dbReference type="PRINTS" id="PR00700">
    <property type="entry name" value="PRTYPHPHTASE"/>
</dbReference>
<dbReference type="Gene3D" id="3.90.190.10">
    <property type="entry name" value="Protein tyrosine phosphatase superfamily"/>
    <property type="match status" value="1"/>
</dbReference>
<dbReference type="Pfam" id="PF00102">
    <property type="entry name" value="Y_phosphatase"/>
    <property type="match status" value="2"/>
</dbReference>
<dbReference type="CDD" id="cd00047">
    <property type="entry name" value="PTPc"/>
    <property type="match status" value="1"/>
</dbReference>
<proteinExistence type="predicted"/>
<feature type="domain" description="Tyrosine specific protein phosphatases" evidence="3">
    <location>
        <begin position="232"/>
        <end position="297"/>
    </location>
</feature>
<evidence type="ECO:0000256" key="1">
    <source>
        <dbReference type="SAM" id="MobiDB-lite"/>
    </source>
</evidence>
<dbReference type="InterPro" id="IPR052782">
    <property type="entry name" value="Oocyte-zygote_transition_reg"/>
</dbReference>
<name>A0A0M3I3K9_ASCLU</name>
<feature type="domain" description="Tyrosine-protein phosphatase" evidence="2">
    <location>
        <begin position="93"/>
        <end position="306"/>
    </location>
</feature>
<dbReference type="InterPro" id="IPR000242">
    <property type="entry name" value="PTP_cat"/>
</dbReference>
<dbReference type="InterPro" id="IPR000387">
    <property type="entry name" value="Tyr_Pase_dom"/>
</dbReference>
<dbReference type="SUPFAM" id="SSF52799">
    <property type="entry name" value="(Phosphotyrosine protein) phosphatases II"/>
    <property type="match status" value="2"/>
</dbReference>
<protein>
    <submittedName>
        <fullName evidence="5">Protein-tyrosine phosphatase</fullName>
    </submittedName>
</protein>
<dbReference type="PROSITE" id="PS00383">
    <property type="entry name" value="TYR_PHOSPHATASE_1"/>
    <property type="match status" value="1"/>
</dbReference>
<dbReference type="InterPro" id="IPR003595">
    <property type="entry name" value="Tyr_Pase_cat"/>
</dbReference>
<evidence type="ECO:0000259" key="2">
    <source>
        <dbReference type="PROSITE" id="PS50055"/>
    </source>
</evidence>
<dbReference type="AlphaFoldDB" id="A0A0M3I3K9"/>
<feature type="region of interest" description="Disordered" evidence="1">
    <location>
        <begin position="1"/>
        <end position="26"/>
    </location>
</feature>
<dbReference type="PROSITE" id="PS50056">
    <property type="entry name" value="TYR_PHOSPHATASE_2"/>
    <property type="match status" value="1"/>
</dbReference>
<dbReference type="PANTHER" id="PTHR46163">
    <property type="entry name" value="TYROSINE-PROTEIN PHOSPHATASE-RELATED"/>
    <property type="match status" value="1"/>
</dbReference>
<sequence>MVYGPKRTYLHDEPPSPNLPSSTASPVSRSYLDVLRLDETRVILQGRPKENDYIHANWVACCHGGLRALVQEFPSVRKFIPNVLKLKLSIRTYLDVLRLDETRVILQGRPKENDYIQANWVVLPSKANIYAHKRHLMKRSKIFDLWSFRLQEKVTAIIMLCDVVEGGESKCAEYYPTANGKELTFGSIKVKNIHKGKPIETIICFTLSVEMSAIHKLLHYKWAEWPDRAAPASVSPMVELLRKTKPMFTSEPIVVHCSVGIGRTGTYCAVDYTIDQLVVKEIRKQRLHSVQIALRYLYLHNCLVEYLIVRKAIQRDANVKKLLRDYEKYLKKYNERNAKASYIN</sequence>
<evidence type="ECO:0000313" key="4">
    <source>
        <dbReference type="Proteomes" id="UP000036681"/>
    </source>
</evidence>
<dbReference type="Proteomes" id="UP000036681">
    <property type="component" value="Unplaced"/>
</dbReference>